<name>F2AYK6_RHOBT</name>
<evidence type="ECO:0000313" key="2">
    <source>
        <dbReference type="EMBL" id="EGF25261.1"/>
    </source>
</evidence>
<proteinExistence type="predicted"/>
<feature type="compositionally biased region" description="Polar residues" evidence="1">
    <location>
        <begin position="1"/>
        <end position="16"/>
    </location>
</feature>
<dbReference type="Proteomes" id="UP000006222">
    <property type="component" value="Unassembled WGS sequence"/>
</dbReference>
<evidence type="ECO:0000313" key="3">
    <source>
        <dbReference type="Proteomes" id="UP000006222"/>
    </source>
</evidence>
<sequence>MIVTRKTSTPSSNDSPMSFDDRTWLRRQSAAKYESYRASDSKSLGGATHIPPAKDSS</sequence>
<protein>
    <submittedName>
        <fullName evidence="2">Uncharacterized protein</fullName>
    </submittedName>
</protein>
<gene>
    <name evidence="2" type="ORF">RBWH47_01469</name>
</gene>
<organism evidence="2 3">
    <name type="scientific">Rhodopirellula baltica WH47</name>
    <dbReference type="NCBI Taxonomy" id="991778"/>
    <lineage>
        <taxon>Bacteria</taxon>
        <taxon>Pseudomonadati</taxon>
        <taxon>Planctomycetota</taxon>
        <taxon>Planctomycetia</taxon>
        <taxon>Pirellulales</taxon>
        <taxon>Pirellulaceae</taxon>
        <taxon>Rhodopirellula</taxon>
    </lineage>
</organism>
<evidence type="ECO:0000256" key="1">
    <source>
        <dbReference type="SAM" id="MobiDB-lite"/>
    </source>
</evidence>
<accession>F2AYK6</accession>
<reference evidence="2 3" key="1">
    <citation type="journal article" date="2013" name="Mar. Genomics">
        <title>Expression of sulfatases in Rhodopirellula baltica and the diversity of sulfatases in the genus Rhodopirellula.</title>
        <authorList>
            <person name="Wegner C.E."/>
            <person name="Richter-Heitmann T."/>
            <person name="Klindworth A."/>
            <person name="Klockow C."/>
            <person name="Richter M."/>
            <person name="Achstetter T."/>
            <person name="Glockner F.O."/>
            <person name="Harder J."/>
        </authorList>
    </citation>
    <scope>NUCLEOTIDE SEQUENCE [LARGE SCALE GENOMIC DNA]</scope>
    <source>
        <strain evidence="2 3">WH47</strain>
    </source>
</reference>
<dbReference type="AlphaFoldDB" id="F2AYK6"/>
<feature type="region of interest" description="Disordered" evidence="1">
    <location>
        <begin position="1"/>
        <end position="57"/>
    </location>
</feature>
<dbReference type="EMBL" id="AFAR01000242">
    <property type="protein sequence ID" value="EGF25261.1"/>
    <property type="molecule type" value="Genomic_DNA"/>
</dbReference>
<comment type="caution">
    <text evidence="2">The sequence shown here is derived from an EMBL/GenBank/DDBJ whole genome shotgun (WGS) entry which is preliminary data.</text>
</comment>